<name>A0A6J7RS17_9ZZZZ</name>
<dbReference type="Gene3D" id="1.10.630.10">
    <property type="entry name" value="Cytochrome P450"/>
    <property type="match status" value="1"/>
</dbReference>
<dbReference type="InterPro" id="IPR002397">
    <property type="entry name" value="Cyt_P450_B"/>
</dbReference>
<protein>
    <submittedName>
        <fullName evidence="4">Unannotated protein</fullName>
    </submittedName>
</protein>
<organism evidence="4">
    <name type="scientific">freshwater metagenome</name>
    <dbReference type="NCBI Taxonomy" id="449393"/>
    <lineage>
        <taxon>unclassified sequences</taxon>
        <taxon>metagenomes</taxon>
        <taxon>ecological metagenomes</taxon>
    </lineage>
</organism>
<dbReference type="PRINTS" id="PR00359">
    <property type="entry name" value="BP450"/>
</dbReference>
<sequence length="170" mass="19053">MCGLLLIAGVDTTWSSIGSSLWHIASHPKDRDRLINEPDLMPTAIEELLRAYSPVTMARRLGEDVEYNGCPMKKNERILMNFPGANRDPEVFENPDEVILDRQLNRHVAFGAGIHRCAGSNLARMELRVAIETWLERIPDFEISDESGVTWAGGQVRGPRTVPVRFPSLS</sequence>
<dbReference type="PROSITE" id="PS00086">
    <property type="entry name" value="CYTOCHROME_P450"/>
    <property type="match status" value="1"/>
</dbReference>
<dbReference type="PANTHER" id="PTHR46696">
    <property type="entry name" value="P450, PUTATIVE (EUROFUNG)-RELATED"/>
    <property type="match status" value="1"/>
</dbReference>
<evidence type="ECO:0000313" key="4">
    <source>
        <dbReference type="EMBL" id="CAB5031462.1"/>
    </source>
</evidence>
<dbReference type="InterPro" id="IPR036396">
    <property type="entry name" value="Cyt_P450_sf"/>
</dbReference>
<dbReference type="EMBL" id="CAFBPS010000074">
    <property type="protein sequence ID" value="CAB5031462.1"/>
    <property type="molecule type" value="Genomic_DNA"/>
</dbReference>
<dbReference type="GO" id="GO:0004497">
    <property type="term" value="F:monooxygenase activity"/>
    <property type="evidence" value="ECO:0007669"/>
    <property type="project" value="InterPro"/>
</dbReference>
<dbReference type="AlphaFoldDB" id="A0A6J7RS17"/>
<gene>
    <name evidence="2" type="ORF">UFOPK3004_00864</name>
    <name evidence="3" type="ORF">UFOPK3494_01111</name>
    <name evidence="4" type="ORF">UFOPK4134_01031</name>
</gene>
<dbReference type="SUPFAM" id="SSF48264">
    <property type="entry name" value="Cytochrome P450"/>
    <property type="match status" value="1"/>
</dbReference>
<dbReference type="GO" id="GO:0016705">
    <property type="term" value="F:oxidoreductase activity, acting on paired donors, with incorporation or reduction of molecular oxygen"/>
    <property type="evidence" value="ECO:0007669"/>
    <property type="project" value="InterPro"/>
</dbReference>
<dbReference type="PRINTS" id="PR00385">
    <property type="entry name" value="P450"/>
</dbReference>
<dbReference type="Pfam" id="PF00067">
    <property type="entry name" value="p450"/>
    <property type="match status" value="1"/>
</dbReference>
<dbReference type="InterPro" id="IPR017972">
    <property type="entry name" value="Cyt_P450_CS"/>
</dbReference>
<evidence type="ECO:0000313" key="3">
    <source>
        <dbReference type="EMBL" id="CAB4904298.1"/>
    </source>
</evidence>
<proteinExistence type="inferred from homology"/>
<reference evidence="4" key="1">
    <citation type="submission" date="2020-05" db="EMBL/GenBank/DDBJ databases">
        <authorList>
            <person name="Chiriac C."/>
            <person name="Salcher M."/>
            <person name="Ghai R."/>
            <person name="Kavagutti S V."/>
        </authorList>
    </citation>
    <scope>NUCLEOTIDE SEQUENCE</scope>
</reference>
<comment type="similarity">
    <text evidence="1">Belongs to the cytochrome P450 family.</text>
</comment>
<dbReference type="GO" id="GO:0020037">
    <property type="term" value="F:heme binding"/>
    <property type="evidence" value="ECO:0007669"/>
    <property type="project" value="InterPro"/>
</dbReference>
<dbReference type="EMBL" id="CAFBMF010000072">
    <property type="protein sequence ID" value="CAB4904298.1"/>
    <property type="molecule type" value="Genomic_DNA"/>
</dbReference>
<evidence type="ECO:0000313" key="2">
    <source>
        <dbReference type="EMBL" id="CAB4804582.1"/>
    </source>
</evidence>
<dbReference type="PANTHER" id="PTHR46696:SF6">
    <property type="entry name" value="P450, PUTATIVE (EUROFUNG)-RELATED"/>
    <property type="match status" value="1"/>
</dbReference>
<dbReference type="GO" id="GO:0005506">
    <property type="term" value="F:iron ion binding"/>
    <property type="evidence" value="ECO:0007669"/>
    <property type="project" value="InterPro"/>
</dbReference>
<dbReference type="InterPro" id="IPR001128">
    <property type="entry name" value="Cyt_P450"/>
</dbReference>
<evidence type="ECO:0000256" key="1">
    <source>
        <dbReference type="ARBA" id="ARBA00010617"/>
    </source>
</evidence>
<dbReference type="EMBL" id="CAFAAL010000065">
    <property type="protein sequence ID" value="CAB4804582.1"/>
    <property type="molecule type" value="Genomic_DNA"/>
</dbReference>
<accession>A0A6J7RS17</accession>